<evidence type="ECO:0000313" key="3">
    <source>
        <dbReference type="Proteomes" id="UP000309038"/>
    </source>
</evidence>
<sequence>MKYRSPSPMSADAALPTPPHSPHTYSPAKGAVNLLDSLTSFYQQEQYWIHHTRAALELTVTKGIDAPALDLASSEASSPPCDAASPASSCTSSSTPPPTSLSVSIKPDPDAENVGTFNVHLTMDADAVARNSRWIRRKNQMRLKLDGIAPHHRRRRPARAPPSEPGARLLEMFAELVDARMESCQRISRLVQQSNKRDYCLC</sequence>
<organism evidence="2 3">
    <name type="scientific">Hermanssonia centrifuga</name>
    <dbReference type="NCBI Taxonomy" id="98765"/>
    <lineage>
        <taxon>Eukaryota</taxon>
        <taxon>Fungi</taxon>
        <taxon>Dikarya</taxon>
        <taxon>Basidiomycota</taxon>
        <taxon>Agaricomycotina</taxon>
        <taxon>Agaricomycetes</taxon>
        <taxon>Polyporales</taxon>
        <taxon>Meruliaceae</taxon>
        <taxon>Hermanssonia</taxon>
    </lineage>
</organism>
<feature type="region of interest" description="Disordered" evidence="1">
    <location>
        <begin position="1"/>
        <end position="27"/>
    </location>
</feature>
<name>A0A4V3XBM4_9APHY</name>
<proteinExistence type="predicted"/>
<keyword evidence="3" id="KW-1185">Reference proteome</keyword>
<reference evidence="2 3" key="1">
    <citation type="submission" date="2019-02" db="EMBL/GenBank/DDBJ databases">
        <title>Genome sequencing of the rare red list fungi Phlebia centrifuga.</title>
        <authorList>
            <person name="Buettner E."/>
            <person name="Kellner H."/>
        </authorList>
    </citation>
    <scope>NUCLEOTIDE SEQUENCE [LARGE SCALE GENOMIC DNA]</scope>
    <source>
        <strain evidence="2 3">DSM 108282</strain>
    </source>
</reference>
<comment type="caution">
    <text evidence="2">The sequence shown here is derived from an EMBL/GenBank/DDBJ whole genome shotgun (WGS) entry which is preliminary data.</text>
</comment>
<accession>A0A4V3XBM4</accession>
<dbReference type="Proteomes" id="UP000309038">
    <property type="component" value="Unassembled WGS sequence"/>
</dbReference>
<gene>
    <name evidence="2" type="ORF">EW026_g411</name>
</gene>
<evidence type="ECO:0000313" key="2">
    <source>
        <dbReference type="EMBL" id="THH02413.1"/>
    </source>
</evidence>
<dbReference type="AlphaFoldDB" id="A0A4V3XBM4"/>
<evidence type="ECO:0000256" key="1">
    <source>
        <dbReference type="SAM" id="MobiDB-lite"/>
    </source>
</evidence>
<feature type="region of interest" description="Disordered" evidence="1">
    <location>
        <begin position="71"/>
        <end position="109"/>
    </location>
</feature>
<feature type="compositionally biased region" description="Low complexity" evidence="1">
    <location>
        <begin position="72"/>
        <end position="104"/>
    </location>
</feature>
<protein>
    <submittedName>
        <fullName evidence="2">Uncharacterized protein</fullName>
    </submittedName>
</protein>
<dbReference type="EMBL" id="SGPJ01000006">
    <property type="protein sequence ID" value="THH02413.1"/>
    <property type="molecule type" value="Genomic_DNA"/>
</dbReference>